<evidence type="ECO:0000313" key="10">
    <source>
        <dbReference type="EMBL" id="KKN50813.1"/>
    </source>
</evidence>
<evidence type="ECO:0000256" key="2">
    <source>
        <dbReference type="ARBA" id="ARBA00007353"/>
    </source>
</evidence>
<evidence type="ECO:0000256" key="8">
    <source>
        <dbReference type="ARBA" id="ARBA00048968"/>
    </source>
</evidence>
<comment type="caution">
    <text evidence="10">The sequence shown here is derived from an EMBL/GenBank/DDBJ whole genome shotgun (WGS) entry which is preliminary data.</text>
</comment>
<comment type="catalytic activity">
    <reaction evidence="1">
        <text>inosine + phosphate = alpha-D-ribose 1-phosphate + hypoxanthine</text>
        <dbReference type="Rhea" id="RHEA:27646"/>
        <dbReference type="ChEBI" id="CHEBI:17368"/>
        <dbReference type="ChEBI" id="CHEBI:17596"/>
        <dbReference type="ChEBI" id="CHEBI:43474"/>
        <dbReference type="ChEBI" id="CHEBI:57720"/>
        <dbReference type="EC" id="2.4.2.1"/>
    </reaction>
    <physiologicalReaction direction="left-to-right" evidence="1">
        <dbReference type="Rhea" id="RHEA:27647"/>
    </physiologicalReaction>
</comment>
<evidence type="ECO:0000256" key="9">
    <source>
        <dbReference type="ARBA" id="ARBA00049893"/>
    </source>
</evidence>
<dbReference type="SUPFAM" id="SSF64438">
    <property type="entry name" value="CNF1/YfiH-like putative cysteine hydrolases"/>
    <property type="match status" value="1"/>
</dbReference>
<keyword evidence="3" id="KW-0808">Transferase</keyword>
<keyword evidence="4" id="KW-0479">Metal-binding</keyword>
<comment type="catalytic activity">
    <reaction evidence="7">
        <text>adenosine + H2O + H(+) = inosine + NH4(+)</text>
        <dbReference type="Rhea" id="RHEA:24408"/>
        <dbReference type="ChEBI" id="CHEBI:15377"/>
        <dbReference type="ChEBI" id="CHEBI:15378"/>
        <dbReference type="ChEBI" id="CHEBI:16335"/>
        <dbReference type="ChEBI" id="CHEBI:17596"/>
        <dbReference type="ChEBI" id="CHEBI:28938"/>
        <dbReference type="EC" id="3.5.4.4"/>
    </reaction>
    <physiologicalReaction direction="left-to-right" evidence="7">
        <dbReference type="Rhea" id="RHEA:24409"/>
    </physiologicalReaction>
</comment>
<organism evidence="10">
    <name type="scientific">marine sediment metagenome</name>
    <dbReference type="NCBI Taxonomy" id="412755"/>
    <lineage>
        <taxon>unclassified sequences</taxon>
        <taxon>metagenomes</taxon>
        <taxon>ecological metagenomes</taxon>
    </lineage>
</organism>
<dbReference type="CDD" id="cd16833">
    <property type="entry name" value="YfiH"/>
    <property type="match status" value="1"/>
</dbReference>
<evidence type="ECO:0000256" key="1">
    <source>
        <dbReference type="ARBA" id="ARBA00000553"/>
    </source>
</evidence>
<dbReference type="AlphaFoldDB" id="A0A0F9UB24"/>
<comment type="similarity">
    <text evidence="2">Belongs to the purine nucleoside phosphorylase YfiH/LACC1 family.</text>
</comment>
<proteinExistence type="inferred from homology"/>
<keyword evidence="6" id="KW-0862">Zinc</keyword>
<dbReference type="PANTHER" id="PTHR30616:SF2">
    <property type="entry name" value="PURINE NUCLEOSIDE PHOSPHORYLASE LACC1"/>
    <property type="match status" value="1"/>
</dbReference>
<dbReference type="Gene3D" id="3.60.140.10">
    <property type="entry name" value="CNF1/YfiH-like putative cysteine hydrolases"/>
    <property type="match status" value="1"/>
</dbReference>
<sequence length="144" mass="15995">MAMFFADCLPVVLIGLDPKIVAIVHAGYKGLLNNVIERMLKITRQKIEPSKMLAFLGPAIGPCCYEVEAERINMFHANFPNIVRKNDKALDLKKIAIHQLEGCGVGLKNIFNADYCTSCNSELFYSFRKEKVTGRQAAIAFIAG</sequence>
<comment type="catalytic activity">
    <reaction evidence="8">
        <text>adenosine + phosphate = alpha-D-ribose 1-phosphate + adenine</text>
        <dbReference type="Rhea" id="RHEA:27642"/>
        <dbReference type="ChEBI" id="CHEBI:16335"/>
        <dbReference type="ChEBI" id="CHEBI:16708"/>
        <dbReference type="ChEBI" id="CHEBI:43474"/>
        <dbReference type="ChEBI" id="CHEBI:57720"/>
        <dbReference type="EC" id="2.4.2.1"/>
    </reaction>
    <physiologicalReaction direction="left-to-right" evidence="8">
        <dbReference type="Rhea" id="RHEA:27643"/>
    </physiologicalReaction>
</comment>
<dbReference type="Pfam" id="PF02578">
    <property type="entry name" value="Cu-oxidase_4"/>
    <property type="match status" value="1"/>
</dbReference>
<evidence type="ECO:0000256" key="5">
    <source>
        <dbReference type="ARBA" id="ARBA00022801"/>
    </source>
</evidence>
<keyword evidence="5" id="KW-0378">Hydrolase</keyword>
<dbReference type="InterPro" id="IPR003730">
    <property type="entry name" value="Cu_polyphenol_OxRdtase"/>
</dbReference>
<dbReference type="PANTHER" id="PTHR30616">
    <property type="entry name" value="UNCHARACTERIZED PROTEIN YFIH"/>
    <property type="match status" value="1"/>
</dbReference>
<comment type="catalytic activity">
    <reaction evidence="9">
        <text>S-methyl-5'-thioadenosine + phosphate = 5-(methylsulfanyl)-alpha-D-ribose 1-phosphate + adenine</text>
        <dbReference type="Rhea" id="RHEA:11852"/>
        <dbReference type="ChEBI" id="CHEBI:16708"/>
        <dbReference type="ChEBI" id="CHEBI:17509"/>
        <dbReference type="ChEBI" id="CHEBI:43474"/>
        <dbReference type="ChEBI" id="CHEBI:58533"/>
        <dbReference type="EC" id="2.4.2.28"/>
    </reaction>
    <physiologicalReaction direction="left-to-right" evidence="9">
        <dbReference type="Rhea" id="RHEA:11853"/>
    </physiologicalReaction>
</comment>
<dbReference type="EMBL" id="LAZR01001094">
    <property type="protein sequence ID" value="KKN50813.1"/>
    <property type="molecule type" value="Genomic_DNA"/>
</dbReference>
<evidence type="ECO:0000256" key="4">
    <source>
        <dbReference type="ARBA" id="ARBA00022723"/>
    </source>
</evidence>
<dbReference type="GO" id="GO:0005507">
    <property type="term" value="F:copper ion binding"/>
    <property type="evidence" value="ECO:0007669"/>
    <property type="project" value="TreeGrafter"/>
</dbReference>
<accession>A0A0F9UB24</accession>
<dbReference type="GO" id="GO:0016787">
    <property type="term" value="F:hydrolase activity"/>
    <property type="evidence" value="ECO:0007669"/>
    <property type="project" value="UniProtKB-KW"/>
</dbReference>
<reference evidence="10" key="1">
    <citation type="journal article" date="2015" name="Nature">
        <title>Complex archaea that bridge the gap between prokaryotes and eukaryotes.</title>
        <authorList>
            <person name="Spang A."/>
            <person name="Saw J.H."/>
            <person name="Jorgensen S.L."/>
            <person name="Zaremba-Niedzwiedzka K."/>
            <person name="Martijn J."/>
            <person name="Lind A.E."/>
            <person name="van Eijk R."/>
            <person name="Schleper C."/>
            <person name="Guy L."/>
            <person name="Ettema T.J."/>
        </authorList>
    </citation>
    <scope>NUCLEOTIDE SEQUENCE</scope>
</reference>
<gene>
    <name evidence="10" type="ORF">LCGC14_0628950</name>
</gene>
<protein>
    <recommendedName>
        <fullName evidence="11">Purine nucleoside phosphorylase</fullName>
    </recommendedName>
</protein>
<evidence type="ECO:0000256" key="7">
    <source>
        <dbReference type="ARBA" id="ARBA00047989"/>
    </source>
</evidence>
<name>A0A0F9UB24_9ZZZZ</name>
<dbReference type="GO" id="GO:0017061">
    <property type="term" value="F:S-methyl-5-thioadenosine phosphorylase activity"/>
    <property type="evidence" value="ECO:0007669"/>
    <property type="project" value="UniProtKB-EC"/>
</dbReference>
<dbReference type="InterPro" id="IPR038371">
    <property type="entry name" value="Cu_polyphenol_OxRdtase_sf"/>
</dbReference>
<dbReference type="InterPro" id="IPR011324">
    <property type="entry name" value="Cytotoxic_necrot_fac-like_cat"/>
</dbReference>
<evidence type="ECO:0000256" key="3">
    <source>
        <dbReference type="ARBA" id="ARBA00022679"/>
    </source>
</evidence>
<evidence type="ECO:0000256" key="6">
    <source>
        <dbReference type="ARBA" id="ARBA00022833"/>
    </source>
</evidence>
<evidence type="ECO:0008006" key="11">
    <source>
        <dbReference type="Google" id="ProtNLM"/>
    </source>
</evidence>